<feature type="compositionally biased region" description="Low complexity" evidence="8">
    <location>
        <begin position="491"/>
        <end position="519"/>
    </location>
</feature>
<keyword evidence="6 9" id="KW-1133">Transmembrane helix</keyword>
<evidence type="ECO:0000313" key="10">
    <source>
        <dbReference type="EMBL" id="GII37131.1"/>
    </source>
</evidence>
<evidence type="ECO:0000256" key="8">
    <source>
        <dbReference type="SAM" id="MobiDB-lite"/>
    </source>
</evidence>
<keyword evidence="7 9" id="KW-0472">Membrane</keyword>
<feature type="transmembrane region" description="Helical" evidence="9">
    <location>
        <begin position="387"/>
        <end position="409"/>
    </location>
</feature>
<feature type="region of interest" description="Disordered" evidence="8">
    <location>
        <begin position="439"/>
        <end position="519"/>
    </location>
</feature>
<sequence>MLGFGPAMWFNDSYDYISVALRPRPHPIRPDGYGFWLLILRPLHSLAVVAFTQHLMGIAAGVLIYALLTKKFGIPGWGATLAAAPILFDAYQIQLEQLVMSDAMFILLVVGVITLVLWHRTMSWRVGAVVGVLLALTALTRSIGLPILALVVVYLLIKRAGWKPIVAMIIACALPVGAYMGWFKAVNGQFAMTNSDGVILYMRTSLFADCHEMNLDKRKELELVLLCINTPRDKREPSAQAYLWWDNENQLHVFGSGMKFTPEINANASTFAKKAILSQPGDYLAAVAKDFFRAFRWDRPQFPDYKTYMLYEFRNSFTRELPKWSSYHSTTDKDAEAYENGPAATRVVAPWSDIMIGYQKVVRLPGLALGLLLLVGLYGVAVRWRELGGAVLLPWLGGVGLVLAPAATAEFDYRYLLPAAPLACLAAAITIAGLRERRRPDATEPAVPHPSDPQHPKPQTADRQPPVQQTPDQQRPDPQPAKPQRRDQQPDAEAPQTTKAAQTTKVAETAEAAETAESA</sequence>
<name>A0A8J3XE83_9ACTN</name>
<feature type="transmembrane region" description="Helical" evidence="9">
    <location>
        <begin position="415"/>
        <end position="434"/>
    </location>
</feature>
<proteinExistence type="predicted"/>
<feature type="transmembrane region" description="Helical" evidence="9">
    <location>
        <begin position="362"/>
        <end position="380"/>
    </location>
</feature>
<keyword evidence="3" id="KW-0328">Glycosyltransferase</keyword>
<feature type="compositionally biased region" description="Low complexity" evidence="8">
    <location>
        <begin position="462"/>
        <end position="473"/>
    </location>
</feature>
<dbReference type="GO" id="GO:0009103">
    <property type="term" value="P:lipopolysaccharide biosynthetic process"/>
    <property type="evidence" value="ECO:0007669"/>
    <property type="project" value="UniProtKB-ARBA"/>
</dbReference>
<evidence type="ECO:0000256" key="4">
    <source>
        <dbReference type="ARBA" id="ARBA00022679"/>
    </source>
</evidence>
<dbReference type="PANTHER" id="PTHR33908">
    <property type="entry name" value="MANNOSYLTRANSFERASE YKCB-RELATED"/>
    <property type="match status" value="1"/>
</dbReference>
<dbReference type="AlphaFoldDB" id="A0A8J3XE83"/>
<keyword evidence="2" id="KW-1003">Cell membrane</keyword>
<protein>
    <submittedName>
        <fullName evidence="10">Uncharacterized protein</fullName>
    </submittedName>
</protein>
<dbReference type="Proteomes" id="UP000622547">
    <property type="component" value="Unassembled WGS sequence"/>
</dbReference>
<evidence type="ECO:0000256" key="5">
    <source>
        <dbReference type="ARBA" id="ARBA00022692"/>
    </source>
</evidence>
<dbReference type="GO" id="GO:0005886">
    <property type="term" value="C:plasma membrane"/>
    <property type="evidence" value="ECO:0007669"/>
    <property type="project" value="UniProtKB-SubCell"/>
</dbReference>
<evidence type="ECO:0000256" key="3">
    <source>
        <dbReference type="ARBA" id="ARBA00022676"/>
    </source>
</evidence>
<organism evidence="10 11">
    <name type="scientific">Planotetraspora phitsanulokensis</name>
    <dbReference type="NCBI Taxonomy" id="575192"/>
    <lineage>
        <taxon>Bacteria</taxon>
        <taxon>Bacillati</taxon>
        <taxon>Actinomycetota</taxon>
        <taxon>Actinomycetes</taxon>
        <taxon>Streptosporangiales</taxon>
        <taxon>Streptosporangiaceae</taxon>
        <taxon>Planotetraspora</taxon>
    </lineage>
</organism>
<dbReference type="EMBL" id="BOOP01000008">
    <property type="protein sequence ID" value="GII37131.1"/>
    <property type="molecule type" value="Genomic_DNA"/>
</dbReference>
<evidence type="ECO:0000256" key="7">
    <source>
        <dbReference type="ARBA" id="ARBA00023136"/>
    </source>
</evidence>
<evidence type="ECO:0000256" key="9">
    <source>
        <dbReference type="SAM" id="Phobius"/>
    </source>
</evidence>
<dbReference type="InterPro" id="IPR050297">
    <property type="entry name" value="LipidA_mod_glycosyltrf_83"/>
</dbReference>
<evidence type="ECO:0000256" key="2">
    <source>
        <dbReference type="ARBA" id="ARBA00022475"/>
    </source>
</evidence>
<keyword evidence="11" id="KW-1185">Reference proteome</keyword>
<gene>
    <name evidence="10" type="ORF">Pph01_21340</name>
</gene>
<comment type="subcellular location">
    <subcellularLocation>
        <location evidence="1">Cell membrane</location>
        <topology evidence="1">Multi-pass membrane protein</topology>
    </subcellularLocation>
</comment>
<evidence type="ECO:0000313" key="11">
    <source>
        <dbReference type="Proteomes" id="UP000622547"/>
    </source>
</evidence>
<reference evidence="10 11" key="1">
    <citation type="submission" date="2021-01" db="EMBL/GenBank/DDBJ databases">
        <title>Whole genome shotgun sequence of Planotetraspora phitsanulokensis NBRC 104273.</title>
        <authorList>
            <person name="Komaki H."/>
            <person name="Tamura T."/>
        </authorList>
    </citation>
    <scope>NUCLEOTIDE SEQUENCE [LARGE SCALE GENOMIC DNA]</scope>
    <source>
        <strain evidence="10 11">NBRC 104273</strain>
    </source>
</reference>
<dbReference type="PANTHER" id="PTHR33908:SF11">
    <property type="entry name" value="MEMBRANE PROTEIN"/>
    <property type="match status" value="1"/>
</dbReference>
<feature type="transmembrane region" description="Helical" evidence="9">
    <location>
        <begin position="124"/>
        <end position="157"/>
    </location>
</feature>
<evidence type="ECO:0000256" key="6">
    <source>
        <dbReference type="ARBA" id="ARBA00022989"/>
    </source>
</evidence>
<evidence type="ECO:0000256" key="1">
    <source>
        <dbReference type="ARBA" id="ARBA00004651"/>
    </source>
</evidence>
<keyword evidence="5 9" id="KW-0812">Transmembrane</keyword>
<comment type="caution">
    <text evidence="10">The sequence shown here is derived from an EMBL/GenBank/DDBJ whole genome shotgun (WGS) entry which is preliminary data.</text>
</comment>
<feature type="transmembrane region" description="Helical" evidence="9">
    <location>
        <begin position="98"/>
        <end position="118"/>
    </location>
</feature>
<accession>A0A8J3XE83</accession>
<feature type="transmembrane region" description="Helical" evidence="9">
    <location>
        <begin position="46"/>
        <end position="68"/>
    </location>
</feature>
<keyword evidence="4" id="KW-0808">Transferase</keyword>
<dbReference type="GO" id="GO:0016763">
    <property type="term" value="F:pentosyltransferase activity"/>
    <property type="evidence" value="ECO:0007669"/>
    <property type="project" value="TreeGrafter"/>
</dbReference>
<feature type="transmembrane region" description="Helical" evidence="9">
    <location>
        <begin position="164"/>
        <end position="183"/>
    </location>
</feature>